<reference evidence="3" key="1">
    <citation type="journal article" date="2019" name="Int. J. Syst. Evol. Microbiol.">
        <title>The Global Catalogue of Microorganisms (GCM) 10K type strain sequencing project: providing services to taxonomists for standard genome sequencing and annotation.</title>
        <authorList>
            <consortium name="The Broad Institute Genomics Platform"/>
            <consortium name="The Broad Institute Genome Sequencing Center for Infectious Disease"/>
            <person name="Wu L."/>
            <person name="Ma J."/>
        </authorList>
    </citation>
    <scope>NUCLEOTIDE SEQUENCE [LARGE SCALE GENOMIC DNA]</scope>
    <source>
        <strain evidence="3">JCM 16923</strain>
    </source>
</reference>
<evidence type="ECO:0000256" key="1">
    <source>
        <dbReference type="SAM" id="Phobius"/>
    </source>
</evidence>
<proteinExistence type="predicted"/>
<feature type="transmembrane region" description="Helical" evidence="1">
    <location>
        <begin position="45"/>
        <end position="65"/>
    </location>
</feature>
<comment type="caution">
    <text evidence="2">The sequence shown here is derived from an EMBL/GenBank/DDBJ whole genome shotgun (WGS) entry which is preliminary data.</text>
</comment>
<feature type="transmembrane region" description="Helical" evidence="1">
    <location>
        <begin position="85"/>
        <end position="106"/>
    </location>
</feature>
<keyword evidence="1" id="KW-1133">Transmembrane helix</keyword>
<evidence type="ECO:0000313" key="2">
    <source>
        <dbReference type="EMBL" id="GAA3962024.1"/>
    </source>
</evidence>
<sequence>MMSSNTTPGGATPRGTAVHAGTVNHWSRHAGVSLRPWSGRAPLGLLVRGLLQVAISAAVAWFAVAMARADEITTTAGELKALRNLAIVIVVAAVISGLLGAVKAVVGVIDLVPRKTVTGRVVSVRRRRLGDVLPGPAQRAIFDRRDIGTDRRRSRHEVVLNTPEGLRQWTVRSARLRRGLRVDEHVRLTVSPVVGYVAQVESLQP</sequence>
<accession>A0ABP7P9N0</accession>
<keyword evidence="1" id="KW-0812">Transmembrane</keyword>
<protein>
    <submittedName>
        <fullName evidence="2">Uncharacterized protein</fullName>
    </submittedName>
</protein>
<keyword evidence="3" id="KW-1185">Reference proteome</keyword>
<organism evidence="2 3">
    <name type="scientific">Gordonia caeni</name>
    <dbReference type="NCBI Taxonomy" id="1007097"/>
    <lineage>
        <taxon>Bacteria</taxon>
        <taxon>Bacillati</taxon>
        <taxon>Actinomycetota</taxon>
        <taxon>Actinomycetes</taxon>
        <taxon>Mycobacteriales</taxon>
        <taxon>Gordoniaceae</taxon>
        <taxon>Gordonia</taxon>
    </lineage>
</organism>
<gene>
    <name evidence="2" type="ORF">GCM10022231_22690</name>
</gene>
<dbReference type="EMBL" id="BAAAZW010000006">
    <property type="protein sequence ID" value="GAA3962024.1"/>
    <property type="molecule type" value="Genomic_DNA"/>
</dbReference>
<dbReference type="Proteomes" id="UP001418444">
    <property type="component" value="Unassembled WGS sequence"/>
</dbReference>
<keyword evidence="1" id="KW-0472">Membrane</keyword>
<name>A0ABP7P9N0_9ACTN</name>
<evidence type="ECO:0000313" key="3">
    <source>
        <dbReference type="Proteomes" id="UP001418444"/>
    </source>
</evidence>